<feature type="compositionally biased region" description="Low complexity" evidence="2">
    <location>
        <begin position="107"/>
        <end position="126"/>
    </location>
</feature>
<reference evidence="3 4" key="1">
    <citation type="submission" date="2021-08" db="EMBL/GenBank/DDBJ databases">
        <title>Draft Genome Sequence of Phanerochaete sordida strain YK-624.</title>
        <authorList>
            <person name="Mori T."/>
            <person name="Dohra H."/>
            <person name="Suzuki T."/>
            <person name="Kawagishi H."/>
            <person name="Hirai H."/>
        </authorList>
    </citation>
    <scope>NUCLEOTIDE SEQUENCE [LARGE SCALE GENOMIC DNA]</scope>
    <source>
        <strain evidence="3 4">YK-624</strain>
    </source>
</reference>
<feature type="coiled-coil region" evidence="1">
    <location>
        <begin position="169"/>
        <end position="196"/>
    </location>
</feature>
<dbReference type="AlphaFoldDB" id="A0A9P3GT95"/>
<evidence type="ECO:0000256" key="2">
    <source>
        <dbReference type="SAM" id="MobiDB-lite"/>
    </source>
</evidence>
<feature type="region of interest" description="Disordered" evidence="2">
    <location>
        <begin position="107"/>
        <end position="142"/>
    </location>
</feature>
<feature type="compositionally biased region" description="Pro residues" evidence="2">
    <location>
        <begin position="127"/>
        <end position="136"/>
    </location>
</feature>
<keyword evidence="4" id="KW-1185">Reference proteome</keyword>
<evidence type="ECO:0000313" key="4">
    <source>
        <dbReference type="Proteomes" id="UP000703269"/>
    </source>
</evidence>
<proteinExistence type="predicted"/>
<organism evidence="3 4">
    <name type="scientific">Phanerochaete sordida</name>
    <dbReference type="NCBI Taxonomy" id="48140"/>
    <lineage>
        <taxon>Eukaryota</taxon>
        <taxon>Fungi</taxon>
        <taxon>Dikarya</taxon>
        <taxon>Basidiomycota</taxon>
        <taxon>Agaricomycotina</taxon>
        <taxon>Agaricomycetes</taxon>
        <taxon>Polyporales</taxon>
        <taxon>Phanerochaetaceae</taxon>
        <taxon>Phanerochaete</taxon>
    </lineage>
</organism>
<name>A0A9P3GT95_9APHY</name>
<dbReference type="Proteomes" id="UP000703269">
    <property type="component" value="Unassembled WGS sequence"/>
</dbReference>
<protein>
    <submittedName>
        <fullName evidence="3">Uncharacterized protein</fullName>
    </submittedName>
</protein>
<comment type="caution">
    <text evidence="3">The sequence shown here is derived from an EMBL/GenBank/DDBJ whole genome shotgun (WGS) entry which is preliminary data.</text>
</comment>
<dbReference type="EMBL" id="BPQB01000103">
    <property type="protein sequence ID" value="GJE99184.1"/>
    <property type="molecule type" value="Genomic_DNA"/>
</dbReference>
<sequence>MVREARPVGAASKKRAYSGATSEERVAGPSKRVRLQDSAAGPSEQDGAPVPAPETRLPAAQQSAPGIHFAPPTTAQSEASRDKHMADLAGLRAQLLDMHEDFTAIYQRSRSASARPSDSSRADAPAARPPQAPAPPAIKQEAESLALFFQRSTERPAQLQRETALADANARLRDDVERFRAQAAAMERMLDEERDAALNQEAVHHAELARLHERVAEEVKRNAEL</sequence>
<evidence type="ECO:0000313" key="3">
    <source>
        <dbReference type="EMBL" id="GJE99184.1"/>
    </source>
</evidence>
<evidence type="ECO:0000256" key="1">
    <source>
        <dbReference type="SAM" id="Coils"/>
    </source>
</evidence>
<gene>
    <name evidence="3" type="ORF">PsYK624_154320</name>
</gene>
<keyword evidence="1" id="KW-0175">Coiled coil</keyword>
<feature type="region of interest" description="Disordered" evidence="2">
    <location>
        <begin position="1"/>
        <end position="86"/>
    </location>
</feature>
<accession>A0A9P3GT95</accession>